<reference evidence="2 3" key="1">
    <citation type="submission" date="2013-07" db="EMBL/GenBank/DDBJ databases">
        <title>Isolation of a new Chlamydia species from the feral Sacred Ibis (Threskiornis aethiopicus): Chlamydia ibidis.</title>
        <authorList>
            <person name="Vorimore F."/>
            <person name="Hsia R.-C."/>
            <person name="Huot-Creasy H."/>
            <person name="Bastian S."/>
            <person name="Deruyter L."/>
            <person name="Passet A."/>
            <person name="Sachse K."/>
            <person name="Bavoil P."/>
            <person name="Myers G."/>
            <person name="Laroucau K."/>
        </authorList>
    </citation>
    <scope>NUCLEOTIDE SEQUENCE [LARGE SCALE GENOMIC DNA]</scope>
    <source>
        <strain evidence="2 3">10-1398/6</strain>
    </source>
</reference>
<sequence>MKVRVVDSGKGDSATHMARDKQLLESIGEGEIILHLYEWSGEYPMTYGYFMRPEKFLVDNREKLGMDAAIRPTGGGFVFHHGDYAFSLLMSSSHPRYSSAILENYHTVNSMILNVLNKIFSIQAVLAESESCSSHNTQSSNFCMAKLSKYDVAVGGRKIGGAAQRTVKQGFLHQGSIFLSGSSADFYTRFLLPHAIPLIVPEIDKRSYFPLGINVASSVLQEAREDIKHNLIREFASEGI</sequence>
<evidence type="ECO:0000313" key="2">
    <source>
        <dbReference type="EMBL" id="EQM63175.1"/>
    </source>
</evidence>
<keyword evidence="3" id="KW-1185">Reference proteome</keyword>
<feature type="domain" description="BPL/LPL catalytic" evidence="1">
    <location>
        <begin position="28"/>
        <end position="224"/>
    </location>
</feature>
<dbReference type="SUPFAM" id="SSF55681">
    <property type="entry name" value="Class II aaRS and biotin synthetases"/>
    <property type="match status" value="1"/>
</dbReference>
<protein>
    <submittedName>
        <fullName evidence="2">Biotin/lipoate A/B ligase family protein</fullName>
    </submittedName>
</protein>
<dbReference type="PANTHER" id="PTHR43679">
    <property type="entry name" value="OCTANOYLTRANSFERASE LIPM-RELATED"/>
    <property type="match status" value="1"/>
</dbReference>
<dbReference type="PROSITE" id="PS51733">
    <property type="entry name" value="BPL_LPL_CATALYTIC"/>
    <property type="match status" value="1"/>
</dbReference>
<dbReference type="InterPro" id="IPR045864">
    <property type="entry name" value="aa-tRNA-synth_II/BPL/LPL"/>
</dbReference>
<comment type="caution">
    <text evidence="2">The sequence shown here is derived from an EMBL/GenBank/DDBJ whole genome shotgun (WGS) entry which is preliminary data.</text>
</comment>
<dbReference type="InterPro" id="IPR050664">
    <property type="entry name" value="Octanoyltrans_LipM/LipL"/>
</dbReference>
<organism evidence="2 3">
    <name type="scientific">Chlamydia ibidis 10-1398/6</name>
    <dbReference type="NCBI Taxonomy" id="1046581"/>
    <lineage>
        <taxon>Bacteria</taxon>
        <taxon>Pseudomonadati</taxon>
        <taxon>Chlamydiota</taxon>
        <taxon>Chlamydiia</taxon>
        <taxon>Chlamydiales</taxon>
        <taxon>Chlamydiaceae</taxon>
        <taxon>Chlamydia/Chlamydophila group</taxon>
        <taxon>Chlamydia</taxon>
    </lineage>
</organism>
<dbReference type="RefSeq" id="WP_020370310.1">
    <property type="nucleotide sequence ID" value="NZ_APJW01000001.1"/>
</dbReference>
<dbReference type="InterPro" id="IPR004143">
    <property type="entry name" value="BPL_LPL_catalytic"/>
</dbReference>
<dbReference type="Gene3D" id="3.30.930.10">
    <property type="entry name" value="Bira Bifunctional Protein, Domain 2"/>
    <property type="match status" value="1"/>
</dbReference>
<gene>
    <name evidence="2" type="ORF">H359_0440</name>
</gene>
<dbReference type="Proteomes" id="UP000016064">
    <property type="component" value="Unassembled WGS sequence"/>
</dbReference>
<dbReference type="GO" id="GO:0016874">
    <property type="term" value="F:ligase activity"/>
    <property type="evidence" value="ECO:0007669"/>
    <property type="project" value="UniProtKB-KW"/>
</dbReference>
<evidence type="ECO:0000259" key="1">
    <source>
        <dbReference type="PROSITE" id="PS51733"/>
    </source>
</evidence>
<evidence type="ECO:0000313" key="3">
    <source>
        <dbReference type="Proteomes" id="UP000016064"/>
    </source>
</evidence>
<name>A0ABP2XHF3_9CHLA</name>
<dbReference type="Pfam" id="PF03099">
    <property type="entry name" value="BPL_LplA_LipB"/>
    <property type="match status" value="1"/>
</dbReference>
<keyword evidence="2" id="KW-0436">Ligase</keyword>
<accession>A0ABP2XHF3</accession>
<proteinExistence type="predicted"/>
<dbReference type="PANTHER" id="PTHR43679:SF2">
    <property type="entry name" value="OCTANOYL-[GCVH]:PROTEIN N-OCTANOYLTRANSFERASE"/>
    <property type="match status" value="1"/>
</dbReference>
<dbReference type="EMBL" id="APJW01000001">
    <property type="protein sequence ID" value="EQM63175.1"/>
    <property type="molecule type" value="Genomic_DNA"/>
</dbReference>